<dbReference type="SUPFAM" id="SSF53850">
    <property type="entry name" value="Periplasmic binding protein-like II"/>
    <property type="match status" value="1"/>
</dbReference>
<dbReference type="Pfam" id="PF03401">
    <property type="entry name" value="TctC"/>
    <property type="match status" value="1"/>
</dbReference>
<dbReference type="InterPro" id="IPR005064">
    <property type="entry name" value="BUG"/>
</dbReference>
<gene>
    <name evidence="3" type="ORF">ODE01S_14360</name>
</gene>
<name>A0A511RM37_9DEIN</name>
<dbReference type="PIRSF" id="PIRSF017082">
    <property type="entry name" value="YflP"/>
    <property type="match status" value="1"/>
</dbReference>
<reference evidence="3 4" key="1">
    <citation type="submission" date="2019-07" db="EMBL/GenBank/DDBJ databases">
        <title>Whole genome shotgun sequence of Oceanithermus desulfurans NBRC 100063.</title>
        <authorList>
            <person name="Hosoyama A."/>
            <person name="Uohara A."/>
            <person name="Ohji S."/>
            <person name="Ichikawa N."/>
        </authorList>
    </citation>
    <scope>NUCLEOTIDE SEQUENCE [LARGE SCALE GENOMIC DNA]</scope>
    <source>
        <strain evidence="3 4">NBRC 100063</strain>
    </source>
</reference>
<evidence type="ECO:0000256" key="1">
    <source>
        <dbReference type="ARBA" id="ARBA00006987"/>
    </source>
</evidence>
<dbReference type="InterPro" id="IPR042100">
    <property type="entry name" value="Bug_dom1"/>
</dbReference>
<comment type="caution">
    <text evidence="3">The sequence shown here is derived from an EMBL/GenBank/DDBJ whole genome shotgun (WGS) entry which is preliminary data.</text>
</comment>
<proteinExistence type="inferred from homology"/>
<protein>
    <submittedName>
        <fullName evidence="3">C4-dicarboxylate ABC transporter substrate-binding protein</fullName>
    </submittedName>
</protein>
<feature type="chain" id="PRO_5022100418" evidence="2">
    <location>
        <begin position="23"/>
        <end position="324"/>
    </location>
</feature>
<dbReference type="Gene3D" id="3.40.190.150">
    <property type="entry name" value="Bordetella uptake gene, domain 1"/>
    <property type="match status" value="1"/>
</dbReference>
<dbReference type="EMBL" id="BJXN01000008">
    <property type="protein sequence ID" value="GEM90002.1"/>
    <property type="molecule type" value="Genomic_DNA"/>
</dbReference>
<dbReference type="PANTHER" id="PTHR42928:SF3">
    <property type="entry name" value="UPF0065 PROTEIN YFLP"/>
    <property type="match status" value="1"/>
</dbReference>
<dbReference type="RefSeq" id="WP_147147352.1">
    <property type="nucleotide sequence ID" value="NZ_BJXN01000008.1"/>
</dbReference>
<dbReference type="OrthoDB" id="9780943at2"/>
<evidence type="ECO:0000313" key="3">
    <source>
        <dbReference type="EMBL" id="GEM90002.1"/>
    </source>
</evidence>
<dbReference type="Proteomes" id="UP000321827">
    <property type="component" value="Unassembled WGS sequence"/>
</dbReference>
<evidence type="ECO:0000313" key="4">
    <source>
        <dbReference type="Proteomes" id="UP000321827"/>
    </source>
</evidence>
<comment type="similarity">
    <text evidence="1">Belongs to the UPF0065 (bug) family.</text>
</comment>
<dbReference type="PANTHER" id="PTHR42928">
    <property type="entry name" value="TRICARBOXYLATE-BINDING PROTEIN"/>
    <property type="match status" value="1"/>
</dbReference>
<feature type="signal peptide" evidence="2">
    <location>
        <begin position="1"/>
        <end position="22"/>
    </location>
</feature>
<evidence type="ECO:0000256" key="2">
    <source>
        <dbReference type="SAM" id="SignalP"/>
    </source>
</evidence>
<keyword evidence="2" id="KW-0732">Signal</keyword>
<dbReference type="Gene3D" id="3.40.190.10">
    <property type="entry name" value="Periplasmic binding protein-like II"/>
    <property type="match status" value="1"/>
</dbReference>
<organism evidence="3 4">
    <name type="scientific">Oceanithermus desulfurans NBRC 100063</name>
    <dbReference type="NCBI Taxonomy" id="1227550"/>
    <lineage>
        <taxon>Bacteria</taxon>
        <taxon>Thermotogati</taxon>
        <taxon>Deinococcota</taxon>
        <taxon>Deinococci</taxon>
        <taxon>Thermales</taxon>
        <taxon>Thermaceae</taxon>
        <taxon>Oceanithermus</taxon>
    </lineage>
</organism>
<accession>A0A511RM37</accession>
<sequence>MKRFWKSGVLAAALALFGGAFAFNPGNVECIAPANPGGGWDFTCRTGGKLLYDLGLVSRPVKVTNMPGGGGGVAFAHVVTQRKGDANLLVAASPATTLRLAQGKYGDFTAGDVRWLAAIGADFGVIAVKADAPWKTLGDLIADIKKDPTKIAIGGGSAVGGQDHMKVLLLAKAAGIDPKALKYVPFDGGGEALTAMLGGFVQVFPGDASETIGQMQAGKIRILAVLSEQRLKGDFANIPTARELGYDAVWAVWRGFYMPPGVPDDAYAFWVDAMKKLEASPEWAKIRDESGLGPFFKGGADFEAFVKQQVADFKELSKALGLIK</sequence>
<dbReference type="CDD" id="cd07012">
    <property type="entry name" value="PBP2_Bug_TTT"/>
    <property type="match status" value="1"/>
</dbReference>
<dbReference type="AlphaFoldDB" id="A0A511RM37"/>